<evidence type="ECO:0000256" key="1">
    <source>
        <dbReference type="SAM" id="MobiDB-lite"/>
    </source>
</evidence>
<gene>
    <name evidence="2" type="ORF">NHX12_011052</name>
</gene>
<reference evidence="2" key="1">
    <citation type="submission" date="2022-07" db="EMBL/GenBank/DDBJ databases">
        <title>Chromosome-level genome of Muraenolepis orangiensis.</title>
        <authorList>
            <person name="Kim J."/>
        </authorList>
    </citation>
    <scope>NUCLEOTIDE SEQUENCE</scope>
    <source>
        <strain evidence="2">KU_S4_2022</strain>
        <tissue evidence="2">Muscle</tissue>
    </source>
</reference>
<feature type="region of interest" description="Disordered" evidence="1">
    <location>
        <begin position="36"/>
        <end position="68"/>
    </location>
</feature>
<dbReference type="AlphaFoldDB" id="A0A9Q0I6T2"/>
<organism evidence="2 3">
    <name type="scientific">Muraenolepis orangiensis</name>
    <name type="common">Patagonian moray cod</name>
    <dbReference type="NCBI Taxonomy" id="630683"/>
    <lineage>
        <taxon>Eukaryota</taxon>
        <taxon>Metazoa</taxon>
        <taxon>Chordata</taxon>
        <taxon>Craniata</taxon>
        <taxon>Vertebrata</taxon>
        <taxon>Euteleostomi</taxon>
        <taxon>Actinopterygii</taxon>
        <taxon>Neopterygii</taxon>
        <taxon>Teleostei</taxon>
        <taxon>Neoteleostei</taxon>
        <taxon>Acanthomorphata</taxon>
        <taxon>Zeiogadaria</taxon>
        <taxon>Gadariae</taxon>
        <taxon>Gadiformes</taxon>
        <taxon>Muraenolepidoidei</taxon>
        <taxon>Muraenolepididae</taxon>
        <taxon>Muraenolepis</taxon>
    </lineage>
</organism>
<dbReference type="EMBL" id="JANIIK010000116">
    <property type="protein sequence ID" value="KAJ3587455.1"/>
    <property type="molecule type" value="Genomic_DNA"/>
</dbReference>
<name>A0A9Q0I6T2_9TELE</name>
<feature type="compositionally biased region" description="Low complexity" evidence="1">
    <location>
        <begin position="40"/>
        <end position="52"/>
    </location>
</feature>
<sequence length="68" mass="7564">MNMDHNTAHRRLTTRTGINDAPWLLATGVRLRFLGTGVKRPPGTGRWSSGGPPRRGEELPYERRAAVP</sequence>
<proteinExistence type="predicted"/>
<evidence type="ECO:0000313" key="2">
    <source>
        <dbReference type="EMBL" id="KAJ3587455.1"/>
    </source>
</evidence>
<accession>A0A9Q0I6T2</accession>
<comment type="caution">
    <text evidence="2">The sequence shown here is derived from an EMBL/GenBank/DDBJ whole genome shotgun (WGS) entry which is preliminary data.</text>
</comment>
<dbReference type="Proteomes" id="UP001148018">
    <property type="component" value="Unassembled WGS sequence"/>
</dbReference>
<protein>
    <submittedName>
        <fullName evidence="2">Uncharacterized protein</fullName>
    </submittedName>
</protein>
<evidence type="ECO:0000313" key="3">
    <source>
        <dbReference type="Proteomes" id="UP001148018"/>
    </source>
</evidence>
<feature type="compositionally biased region" description="Basic and acidic residues" evidence="1">
    <location>
        <begin position="54"/>
        <end position="68"/>
    </location>
</feature>
<keyword evidence="3" id="KW-1185">Reference proteome</keyword>